<sequence>MDDLGADAVDIPDLARLYYRTHDGRTSWKNTAEKLAQYAGLPISEFLEVGKPYRSFRSYFIARGVE</sequence>
<feature type="non-terminal residue" evidence="1">
    <location>
        <position position="1"/>
    </location>
</feature>
<organism evidence="1">
    <name type="scientific">marine sediment metagenome</name>
    <dbReference type="NCBI Taxonomy" id="412755"/>
    <lineage>
        <taxon>unclassified sequences</taxon>
        <taxon>metagenomes</taxon>
        <taxon>ecological metagenomes</taxon>
    </lineage>
</organism>
<gene>
    <name evidence="1" type="ORF">LCGC14_3051790</name>
</gene>
<comment type="caution">
    <text evidence="1">The sequence shown here is derived from an EMBL/GenBank/DDBJ whole genome shotgun (WGS) entry which is preliminary data.</text>
</comment>
<reference evidence="1" key="1">
    <citation type="journal article" date="2015" name="Nature">
        <title>Complex archaea that bridge the gap between prokaryotes and eukaryotes.</title>
        <authorList>
            <person name="Spang A."/>
            <person name="Saw J.H."/>
            <person name="Jorgensen S.L."/>
            <person name="Zaremba-Niedzwiedzka K."/>
            <person name="Martijn J."/>
            <person name="Lind A.E."/>
            <person name="van Eijk R."/>
            <person name="Schleper C."/>
            <person name="Guy L."/>
            <person name="Ettema T.J."/>
        </authorList>
    </citation>
    <scope>NUCLEOTIDE SEQUENCE</scope>
</reference>
<proteinExistence type="predicted"/>
<accession>A0A0F8ZCC4</accession>
<dbReference type="AlphaFoldDB" id="A0A0F8ZCC4"/>
<dbReference type="EMBL" id="LAZR01064342">
    <property type="protein sequence ID" value="KKK57706.1"/>
    <property type="molecule type" value="Genomic_DNA"/>
</dbReference>
<evidence type="ECO:0000313" key="1">
    <source>
        <dbReference type="EMBL" id="KKK57706.1"/>
    </source>
</evidence>
<name>A0A0F8ZCC4_9ZZZZ</name>
<protein>
    <submittedName>
        <fullName evidence="1">Uncharacterized protein</fullName>
    </submittedName>
</protein>